<dbReference type="InterPro" id="IPR003660">
    <property type="entry name" value="HAMP_dom"/>
</dbReference>
<dbReference type="Proteomes" id="UP001172738">
    <property type="component" value="Unassembled WGS sequence"/>
</dbReference>
<sequence length="530" mass="55321">MTTSAPGRRRPRFTLAAQIFTAVGSVVAALAVVGTISISTLHSIEDESAELLAAQGRMEDSVNSLEDALWEARSATYRLGGVSEAKVADIVEDMQFHQTEFEEELDAYVADFSRTFGEEVYGLDLIDSTWDGYKAAVNSVWVPTEGVEPATESTITGYDWTITSLVEEFAYAIDVRIEARQAEMVAHSNAVIMITTVLLVAGIAVGVVVGWWTSRRISRSAAAVKTSLEAMADGDLTSTARVTSNDEMGDMASSLGTAQGALRETMAEVISSAQTVAAAAEELSASNAQVAAGSQETSTQAGVVAASADEVNRSVQAVASGAEQMGASIKEISHNANEAARVAANATSVAESTNAQVAKLGVSSQEIGNVIKVITGIAEQTNLLALNATIEAARAGEAGKGFAVVAGEVKDLAQETQKATEEVARRVQAIQEDTGGAVEAITEISEIVKQINDFQMTIASAVEEQTATTTEMSRGVAEAATGSADIAGNISTVAQASADSAQVLDQIGASVNELAELSSHLRAKVEYFTY</sequence>
<keyword evidence="6" id="KW-0472">Membrane</keyword>
<dbReference type="CDD" id="cd06225">
    <property type="entry name" value="HAMP"/>
    <property type="match status" value="1"/>
</dbReference>
<evidence type="ECO:0000259" key="7">
    <source>
        <dbReference type="PROSITE" id="PS50111"/>
    </source>
</evidence>
<evidence type="ECO:0000256" key="3">
    <source>
        <dbReference type="ARBA" id="ARBA00023224"/>
    </source>
</evidence>
<evidence type="ECO:0000256" key="6">
    <source>
        <dbReference type="SAM" id="Phobius"/>
    </source>
</evidence>
<dbReference type="PROSITE" id="PS50885">
    <property type="entry name" value="HAMP"/>
    <property type="match status" value="1"/>
</dbReference>
<evidence type="ECO:0000256" key="4">
    <source>
        <dbReference type="ARBA" id="ARBA00029447"/>
    </source>
</evidence>
<accession>A0ABT8FZY3</accession>
<dbReference type="PROSITE" id="PS50111">
    <property type="entry name" value="CHEMOTAXIS_TRANSDUC_2"/>
    <property type="match status" value="1"/>
</dbReference>
<protein>
    <submittedName>
        <fullName evidence="9">Methyl-accepting chemotaxis protein</fullName>
    </submittedName>
</protein>
<evidence type="ECO:0000259" key="8">
    <source>
        <dbReference type="PROSITE" id="PS50885"/>
    </source>
</evidence>
<evidence type="ECO:0000256" key="1">
    <source>
        <dbReference type="ARBA" id="ARBA00022692"/>
    </source>
</evidence>
<dbReference type="PANTHER" id="PTHR32089">
    <property type="entry name" value="METHYL-ACCEPTING CHEMOTAXIS PROTEIN MCPB"/>
    <property type="match status" value="1"/>
</dbReference>
<dbReference type="EMBL" id="JAUHPV010000002">
    <property type="protein sequence ID" value="MDN4472327.1"/>
    <property type="molecule type" value="Genomic_DNA"/>
</dbReference>
<evidence type="ECO:0000256" key="2">
    <source>
        <dbReference type="ARBA" id="ARBA00022989"/>
    </source>
</evidence>
<name>A0ABT8FZY3_9MICO</name>
<dbReference type="SUPFAM" id="SSF58104">
    <property type="entry name" value="Methyl-accepting chemotaxis protein (MCP) signaling domain"/>
    <property type="match status" value="1"/>
</dbReference>
<gene>
    <name evidence="9" type="ORF">QQX04_04900</name>
</gene>
<dbReference type="InterPro" id="IPR004090">
    <property type="entry name" value="Chemotax_Me-accpt_rcpt"/>
</dbReference>
<evidence type="ECO:0000313" key="10">
    <source>
        <dbReference type="Proteomes" id="UP001172738"/>
    </source>
</evidence>
<organism evidence="9 10">
    <name type="scientific">Demequina zhanjiangensis</name>
    <dbReference type="NCBI Taxonomy" id="3051659"/>
    <lineage>
        <taxon>Bacteria</taxon>
        <taxon>Bacillati</taxon>
        <taxon>Actinomycetota</taxon>
        <taxon>Actinomycetes</taxon>
        <taxon>Micrococcales</taxon>
        <taxon>Demequinaceae</taxon>
        <taxon>Demequina</taxon>
    </lineage>
</organism>
<evidence type="ECO:0000313" key="9">
    <source>
        <dbReference type="EMBL" id="MDN4472327.1"/>
    </source>
</evidence>
<feature type="domain" description="Methyl-accepting transducer" evidence="7">
    <location>
        <begin position="272"/>
        <end position="515"/>
    </location>
</feature>
<feature type="transmembrane region" description="Helical" evidence="6">
    <location>
        <begin position="190"/>
        <end position="212"/>
    </location>
</feature>
<dbReference type="SMART" id="SM00283">
    <property type="entry name" value="MA"/>
    <property type="match status" value="1"/>
</dbReference>
<comment type="similarity">
    <text evidence="4">Belongs to the methyl-accepting chemotaxis (MCP) protein family.</text>
</comment>
<keyword evidence="3 5" id="KW-0807">Transducer</keyword>
<proteinExistence type="inferred from homology"/>
<keyword evidence="1 6" id="KW-0812">Transmembrane</keyword>
<dbReference type="PRINTS" id="PR00260">
    <property type="entry name" value="CHEMTRNSDUCR"/>
</dbReference>
<keyword evidence="2 6" id="KW-1133">Transmembrane helix</keyword>
<comment type="caution">
    <text evidence="9">The sequence shown here is derived from an EMBL/GenBank/DDBJ whole genome shotgun (WGS) entry which is preliminary data.</text>
</comment>
<reference evidence="9" key="1">
    <citation type="submission" date="2023-06" db="EMBL/GenBank/DDBJ databases">
        <title>SYSU T00b26.</title>
        <authorList>
            <person name="Gao L."/>
            <person name="Fang B.-Z."/>
            <person name="Li W.-J."/>
        </authorList>
    </citation>
    <scope>NUCLEOTIDE SEQUENCE</scope>
    <source>
        <strain evidence="9">SYSU T00b26</strain>
    </source>
</reference>
<dbReference type="Pfam" id="PF00015">
    <property type="entry name" value="MCPsignal"/>
    <property type="match status" value="1"/>
</dbReference>
<dbReference type="SMART" id="SM00304">
    <property type="entry name" value="HAMP"/>
    <property type="match status" value="1"/>
</dbReference>
<dbReference type="RefSeq" id="WP_301126789.1">
    <property type="nucleotide sequence ID" value="NZ_JAUHPV010000002.1"/>
</dbReference>
<dbReference type="InterPro" id="IPR004089">
    <property type="entry name" value="MCPsignal_dom"/>
</dbReference>
<feature type="domain" description="HAMP" evidence="8">
    <location>
        <begin position="215"/>
        <end position="267"/>
    </location>
</feature>
<dbReference type="Gene3D" id="1.10.287.950">
    <property type="entry name" value="Methyl-accepting chemotaxis protein"/>
    <property type="match status" value="1"/>
</dbReference>
<evidence type="ECO:0000256" key="5">
    <source>
        <dbReference type="PROSITE-ProRule" id="PRU00284"/>
    </source>
</evidence>
<dbReference type="Pfam" id="PF00672">
    <property type="entry name" value="HAMP"/>
    <property type="match status" value="1"/>
</dbReference>
<keyword evidence="10" id="KW-1185">Reference proteome</keyword>
<dbReference type="PANTHER" id="PTHR32089:SF112">
    <property type="entry name" value="LYSOZYME-LIKE PROTEIN-RELATED"/>
    <property type="match status" value="1"/>
</dbReference>